<comment type="similarity">
    <text evidence="2">Belongs to the histidine acid phosphatase family.</text>
</comment>
<protein>
    <recommendedName>
        <fullName evidence="3">acid phosphatase</fullName>
        <ecNumber evidence="3">3.1.3.2</ecNumber>
    </recommendedName>
</protein>
<keyword evidence="10" id="KW-1185">Reference proteome</keyword>
<evidence type="ECO:0000256" key="5">
    <source>
        <dbReference type="ARBA" id="ARBA00022801"/>
    </source>
</evidence>
<evidence type="ECO:0000313" key="10">
    <source>
        <dbReference type="Proteomes" id="UP000759131"/>
    </source>
</evidence>
<dbReference type="EMBL" id="OC861353">
    <property type="protein sequence ID" value="CAD7629379.1"/>
    <property type="molecule type" value="Genomic_DNA"/>
</dbReference>
<accession>A0A7R9KW60</accession>
<dbReference type="Pfam" id="PF00328">
    <property type="entry name" value="His_Phos_2"/>
    <property type="match status" value="1"/>
</dbReference>
<name>A0A7R9KW60_9ACAR</name>
<evidence type="ECO:0000256" key="8">
    <source>
        <dbReference type="SAM" id="SignalP"/>
    </source>
</evidence>
<dbReference type="AlphaFoldDB" id="A0A7R9KW60"/>
<evidence type="ECO:0000256" key="1">
    <source>
        <dbReference type="ARBA" id="ARBA00000032"/>
    </source>
</evidence>
<dbReference type="InterPro" id="IPR000560">
    <property type="entry name" value="His_Pase_clade-2"/>
</dbReference>
<evidence type="ECO:0000256" key="2">
    <source>
        <dbReference type="ARBA" id="ARBA00005375"/>
    </source>
</evidence>
<keyword evidence="5" id="KW-0378">Hydrolase</keyword>
<evidence type="ECO:0000313" key="9">
    <source>
        <dbReference type="EMBL" id="CAD7629379.1"/>
    </source>
</evidence>
<gene>
    <name evidence="9" type="ORF">OSB1V03_LOCUS9796</name>
</gene>
<dbReference type="InterPro" id="IPR029033">
    <property type="entry name" value="His_PPase_superfam"/>
</dbReference>
<keyword evidence="6" id="KW-1015">Disulfide bond</keyword>
<dbReference type="Gene3D" id="3.40.50.1240">
    <property type="entry name" value="Phosphoglycerate mutase-like"/>
    <property type="match status" value="1"/>
</dbReference>
<feature type="signal peptide" evidence="8">
    <location>
        <begin position="1"/>
        <end position="20"/>
    </location>
</feature>
<sequence>MKLIFLAVFALTLCLSGSDGSQKWPNHDISTLKLLQVVHKHGERAPVSWTPNDPYNNVKYWPEGLSELTARGKNTMFKLGQFLRQEYGAYFGNQFSPREVYARSAAADRCFESCAALLAGAYPPNQKDWQWSDANVSLGHIWQPINIQTFLPEKSDLVCNQAKHCDIASAEYNRIYAQKVVKDFEAKNKPLYDQMTKAVGAPVGGIWEAFDLYDTLKAELDNNYYWDKTWSKEDETKLVAQLYESALRGQIWDYDSPIIKRMRAGGLVNELNTNFDKVLKKTNNKKMYVYSTYGAHISLLLQSLNVFNNVIPPNAATVLFELHQKPATDNYFVRLYYQNETTSAIIGIPHSVPLTDCKKLVDCPLTDYIESTKHLIYEDYDKECVKKSFK</sequence>
<evidence type="ECO:0000256" key="6">
    <source>
        <dbReference type="ARBA" id="ARBA00023157"/>
    </source>
</evidence>
<feature type="chain" id="PRO_5036211032" description="acid phosphatase" evidence="8">
    <location>
        <begin position="21"/>
        <end position="390"/>
    </location>
</feature>
<dbReference type="PANTHER" id="PTHR11567:SF211">
    <property type="entry name" value="PROSTATIC ACID PHOSPHATASE"/>
    <property type="match status" value="1"/>
</dbReference>
<dbReference type="PANTHER" id="PTHR11567">
    <property type="entry name" value="ACID PHOSPHATASE-RELATED"/>
    <property type="match status" value="1"/>
</dbReference>
<dbReference type="InterPro" id="IPR050645">
    <property type="entry name" value="Histidine_acid_phosphatase"/>
</dbReference>
<dbReference type="EMBL" id="CAJPIZ010006778">
    <property type="protein sequence ID" value="CAG2109809.1"/>
    <property type="molecule type" value="Genomic_DNA"/>
</dbReference>
<dbReference type="CDD" id="cd07061">
    <property type="entry name" value="HP_HAP_like"/>
    <property type="match status" value="1"/>
</dbReference>
<evidence type="ECO:0000256" key="4">
    <source>
        <dbReference type="ARBA" id="ARBA00022729"/>
    </source>
</evidence>
<dbReference type="OrthoDB" id="6413031at2759"/>
<evidence type="ECO:0000256" key="7">
    <source>
        <dbReference type="ARBA" id="ARBA00023180"/>
    </source>
</evidence>
<keyword evidence="7" id="KW-0325">Glycoprotein</keyword>
<dbReference type="Proteomes" id="UP000759131">
    <property type="component" value="Unassembled WGS sequence"/>
</dbReference>
<organism evidence="9">
    <name type="scientific">Medioppia subpectinata</name>
    <dbReference type="NCBI Taxonomy" id="1979941"/>
    <lineage>
        <taxon>Eukaryota</taxon>
        <taxon>Metazoa</taxon>
        <taxon>Ecdysozoa</taxon>
        <taxon>Arthropoda</taxon>
        <taxon>Chelicerata</taxon>
        <taxon>Arachnida</taxon>
        <taxon>Acari</taxon>
        <taxon>Acariformes</taxon>
        <taxon>Sarcoptiformes</taxon>
        <taxon>Oribatida</taxon>
        <taxon>Brachypylina</taxon>
        <taxon>Oppioidea</taxon>
        <taxon>Oppiidae</taxon>
        <taxon>Medioppia</taxon>
    </lineage>
</organism>
<dbReference type="SUPFAM" id="SSF53254">
    <property type="entry name" value="Phosphoglycerate mutase-like"/>
    <property type="match status" value="1"/>
</dbReference>
<proteinExistence type="inferred from homology"/>
<dbReference type="GO" id="GO:0003993">
    <property type="term" value="F:acid phosphatase activity"/>
    <property type="evidence" value="ECO:0007669"/>
    <property type="project" value="UniProtKB-EC"/>
</dbReference>
<keyword evidence="4 8" id="KW-0732">Signal</keyword>
<evidence type="ECO:0000256" key="3">
    <source>
        <dbReference type="ARBA" id="ARBA00012646"/>
    </source>
</evidence>
<comment type="catalytic activity">
    <reaction evidence="1">
        <text>a phosphate monoester + H2O = an alcohol + phosphate</text>
        <dbReference type="Rhea" id="RHEA:15017"/>
        <dbReference type="ChEBI" id="CHEBI:15377"/>
        <dbReference type="ChEBI" id="CHEBI:30879"/>
        <dbReference type="ChEBI" id="CHEBI:43474"/>
        <dbReference type="ChEBI" id="CHEBI:67140"/>
        <dbReference type="EC" id="3.1.3.2"/>
    </reaction>
</comment>
<dbReference type="EC" id="3.1.3.2" evidence="3"/>
<reference evidence="9" key="1">
    <citation type="submission" date="2020-11" db="EMBL/GenBank/DDBJ databases">
        <authorList>
            <person name="Tran Van P."/>
        </authorList>
    </citation>
    <scope>NUCLEOTIDE SEQUENCE</scope>
</reference>